<name>A0A0A1DPG8_NOCSI</name>
<feature type="compositionally biased region" description="Polar residues" evidence="1">
    <location>
        <begin position="508"/>
        <end position="517"/>
    </location>
</feature>
<keyword evidence="3" id="KW-1185">Reference proteome</keyword>
<sequence>MLGLVGARHVDTDVGGLLLGQLGQLDAEGVEVQPGDLLVEVLGQHVDADRVLVGLGEDLDLGEHLVGEGVRHHERRVAGRVAEVQQTALGEDDDLLAVGEDPLVDLGLDLVLDDARDLREAGHVDLVVEVADVADDGLVLHLLEVLDLDDVVVAGRGDEDVGVLDDGLEALDLVAVHRGLQRADRVDLGDDDARTLAAQRLRGALAHVAVAADDRDLAADHDVGGAVDAVDERVAAAVLVVELRLGDRVVDVDRREEERALLEALVQAVHARGGLLGDALDARGDGGPAGRVGGDGAREDPEDLLELLVVRRVLARHDAGLLVLEAEVDEHGDVATVVEEHVGADLVAVGVGEVEDLLGLVPVLGERLALPREHRRAGRRLGGAVLADDDGRGGVVLRREDVAGRPADVGAEGGQRLDQDGGLDGHVQRAGDPGALERLVRAVAGAHRHQAGHLVLGELDLLAAELGQAQVGNLVVHESDPRVRLSSDKSGSCGASAHRRDLPRMTVPTLQAPSEAR</sequence>
<reference evidence="2 3" key="1">
    <citation type="journal article" date="2015" name="Genome Announc.">
        <title>Complete Genome Sequence of Steroid-Transforming Nocardioides simplex VKM Ac-2033D.</title>
        <authorList>
            <person name="Shtratnikova V.Y."/>
            <person name="Schelkunov M.I."/>
            <person name="Pekov Y.A."/>
            <person name="Fokina V.V."/>
            <person name="Logacheva M.D."/>
            <person name="Sokolov S.L."/>
            <person name="Bragin E.Y."/>
            <person name="Ashapkin V.V."/>
            <person name="Donova M.V."/>
        </authorList>
    </citation>
    <scope>NUCLEOTIDE SEQUENCE [LARGE SCALE GENOMIC DNA]</scope>
    <source>
        <strain evidence="2 3">VKM Ac-2033D</strain>
    </source>
</reference>
<evidence type="ECO:0000256" key="1">
    <source>
        <dbReference type="SAM" id="MobiDB-lite"/>
    </source>
</evidence>
<evidence type="ECO:0000313" key="3">
    <source>
        <dbReference type="Proteomes" id="UP000030300"/>
    </source>
</evidence>
<dbReference type="AntiFam" id="ANF00237">
    <property type="entry name" value="Shadow ORF (opposite ahcY)"/>
</dbReference>
<dbReference type="EMBL" id="CP009896">
    <property type="protein sequence ID" value="AIY18433.2"/>
    <property type="molecule type" value="Genomic_DNA"/>
</dbReference>
<evidence type="ECO:0000313" key="2">
    <source>
        <dbReference type="EMBL" id="AIY18433.2"/>
    </source>
</evidence>
<accession>A0A0A1DPG8</accession>
<proteinExistence type="predicted"/>
<dbReference type="STRING" id="2045.KR76_19725"/>
<dbReference type="GO" id="GO:0009003">
    <property type="term" value="F:signal peptidase activity"/>
    <property type="evidence" value="ECO:0007669"/>
    <property type="project" value="UniProtKB-EC"/>
</dbReference>
<protein>
    <submittedName>
        <fullName evidence="2">Signal peptidase I</fullName>
        <ecNumber evidence="2">3.4.21.89</ecNumber>
    </submittedName>
</protein>
<dbReference type="EC" id="3.4.21.89" evidence="2"/>
<feature type="region of interest" description="Disordered" evidence="1">
    <location>
        <begin position="482"/>
        <end position="517"/>
    </location>
</feature>
<dbReference type="Proteomes" id="UP000030300">
    <property type="component" value="Chromosome"/>
</dbReference>
<gene>
    <name evidence="2" type="ORF">KR76_19725</name>
</gene>
<organism evidence="2 3">
    <name type="scientific">Nocardioides simplex</name>
    <name type="common">Arthrobacter simplex</name>
    <dbReference type="NCBI Taxonomy" id="2045"/>
    <lineage>
        <taxon>Bacteria</taxon>
        <taxon>Bacillati</taxon>
        <taxon>Actinomycetota</taxon>
        <taxon>Actinomycetes</taxon>
        <taxon>Propionibacteriales</taxon>
        <taxon>Nocardioidaceae</taxon>
        <taxon>Pimelobacter</taxon>
    </lineage>
</organism>
<keyword evidence="2" id="KW-0378">Hydrolase</keyword>
<dbReference type="HOGENOM" id="CLU_526604_0_0_11"/>
<dbReference type="KEGG" id="psim:KR76_19725"/>
<dbReference type="AlphaFoldDB" id="A0A0A1DPG8"/>